<evidence type="ECO:0000313" key="7">
    <source>
        <dbReference type="EMBL" id="OBR91026.1"/>
    </source>
</evidence>
<keyword evidence="2 6" id="KW-0560">Oxidoreductase</keyword>
<evidence type="ECO:0000313" key="6">
    <source>
        <dbReference type="EMBL" id="OAA90196.1"/>
    </source>
</evidence>
<dbReference type="Gene3D" id="3.40.50.1970">
    <property type="match status" value="1"/>
</dbReference>
<dbReference type="InterPro" id="IPR039697">
    <property type="entry name" value="Alcohol_dehydrogenase_Fe"/>
</dbReference>
<feature type="domain" description="Fe-containing alcohol dehydrogenase-like C-terminal" evidence="5">
    <location>
        <begin position="179"/>
        <end position="381"/>
    </location>
</feature>
<evidence type="ECO:0000259" key="4">
    <source>
        <dbReference type="Pfam" id="PF00465"/>
    </source>
</evidence>
<dbReference type="Pfam" id="PF00465">
    <property type="entry name" value="Fe-ADH"/>
    <property type="match status" value="1"/>
</dbReference>
<dbReference type="GO" id="GO:0046872">
    <property type="term" value="F:metal ion binding"/>
    <property type="evidence" value="ECO:0007669"/>
    <property type="project" value="InterPro"/>
</dbReference>
<dbReference type="EC" id="1.1.1.1" evidence="6"/>
<sequence length="382" mass="41481">MEDKFENFNLKSKIYFNRESIQLLEQVTGSRAFIVADAIMGKLGYLQKVIDYLSKAGISSVVFTGVHPDPDVNVIADAMKLYKKSDADVLVALGGGSSIDTAKGIMYFACNLGKAMGQEMKKPLFIAIPSTSGTGSEVTNFTVITSQKEKVCIIDDFIAPDVAILDSSCIDGLPQRIVADTGIDVLVHSIEAYVSKKATDFTDALAEKAVKLIFENLPKIYNDSKDSEARDHVQNASCIAGIAFTNAGLGINHSLAHAMGGSFHIPHGRSNALLLNAVMEYNASLVGNASEHAMEKYAKLASILHLPARTTREGAVSFIEAVDKLIKSLGVEDNIRALGIKEDEFQSALNHMAETAMQDRCTPTNPRKPSKEELIHIYQKCY</sequence>
<dbReference type="FunFam" id="3.40.50.1970:FF:000003">
    <property type="entry name" value="Alcohol dehydrogenase, iron-containing"/>
    <property type="match status" value="1"/>
</dbReference>
<comment type="similarity">
    <text evidence="1">Belongs to the iron-containing alcohol dehydrogenase family.</text>
</comment>
<keyword evidence="9" id="KW-1185">Reference proteome</keyword>
<name>A0A162L8N5_9CLOT</name>
<dbReference type="PROSITE" id="PS00913">
    <property type="entry name" value="ADH_IRON_1"/>
    <property type="match status" value="1"/>
</dbReference>
<keyword evidence="3" id="KW-0520">NAD</keyword>
<dbReference type="PANTHER" id="PTHR11496">
    <property type="entry name" value="ALCOHOL DEHYDROGENASE"/>
    <property type="match status" value="1"/>
</dbReference>
<dbReference type="PATRIC" id="fig|1705578.3.peg.2420"/>
<dbReference type="Gene3D" id="1.20.1090.10">
    <property type="entry name" value="Dehydroquinate synthase-like - alpha domain"/>
    <property type="match status" value="1"/>
</dbReference>
<reference evidence="6 8" key="1">
    <citation type="journal article" date="2015" name="Biotechnol. Bioeng.">
        <title>Genome sequence and phenotypic characterization of Caulobacter segnis.</title>
        <authorList>
            <person name="Patel S."/>
            <person name="Fletcher B."/>
            <person name="Scott D.C."/>
            <person name="Ely B."/>
        </authorList>
    </citation>
    <scope>NUCLEOTIDE SEQUENCE [LARGE SCALE GENOMIC DNA]</scope>
    <source>
        <strain evidence="6 8">PS02</strain>
    </source>
</reference>
<evidence type="ECO:0000259" key="5">
    <source>
        <dbReference type="Pfam" id="PF25137"/>
    </source>
</evidence>
<dbReference type="SUPFAM" id="SSF56796">
    <property type="entry name" value="Dehydroquinate synthase-like"/>
    <property type="match status" value="1"/>
</dbReference>
<accession>A0A162L8N5</accession>
<dbReference type="InterPro" id="IPR056798">
    <property type="entry name" value="ADH_Fe_C"/>
</dbReference>
<dbReference type="FunFam" id="1.20.1090.10:FF:000001">
    <property type="entry name" value="Aldehyde-alcohol dehydrogenase"/>
    <property type="match status" value="1"/>
</dbReference>
<evidence type="ECO:0000256" key="1">
    <source>
        <dbReference type="ARBA" id="ARBA00007358"/>
    </source>
</evidence>
<dbReference type="InterPro" id="IPR018211">
    <property type="entry name" value="ADH_Fe_CS"/>
</dbReference>
<feature type="domain" description="Alcohol dehydrogenase iron-type/glycerol dehydrogenase GldA" evidence="4">
    <location>
        <begin position="13"/>
        <end position="166"/>
    </location>
</feature>
<dbReference type="PANTHER" id="PTHR11496:SF102">
    <property type="entry name" value="ALCOHOL DEHYDROGENASE 4"/>
    <property type="match status" value="1"/>
</dbReference>
<protein>
    <submittedName>
        <fullName evidence="6">Alcohol dehydrogenase 2</fullName>
        <ecNumber evidence="6">1.1.1.1</ecNumber>
    </submittedName>
</protein>
<dbReference type="Proteomes" id="UP000077384">
    <property type="component" value="Unassembled WGS sequence"/>
</dbReference>
<organism evidence="6 8">
    <name type="scientific">Clostridium coskatii</name>
    <dbReference type="NCBI Taxonomy" id="1705578"/>
    <lineage>
        <taxon>Bacteria</taxon>
        <taxon>Bacillati</taxon>
        <taxon>Bacillota</taxon>
        <taxon>Clostridia</taxon>
        <taxon>Eubacteriales</taxon>
        <taxon>Clostridiaceae</taxon>
        <taxon>Clostridium</taxon>
    </lineage>
</organism>
<reference evidence="7 9" key="2">
    <citation type="journal article" date="2016" name="Front. Microbiol.">
        <title>Industrial Acetogenic Biocatalysts: A Comparative Metabolic and Genomic Analysis.</title>
        <authorList>
            <person name="Bengelsdorf F."/>
            <person name="Poehlein A."/>
            <person name="Sonja S."/>
            <person name="Erz C."/>
            <person name="Hummel T."/>
            <person name="Hoffmeister S."/>
            <person name="Daniel R."/>
            <person name="Durre P."/>
        </authorList>
    </citation>
    <scope>NUCLEOTIDE SEQUENCE [LARGE SCALE GENOMIC DNA]</scope>
    <source>
        <strain evidence="7 9">PTA-10522</strain>
    </source>
</reference>
<dbReference type="InterPro" id="IPR001670">
    <property type="entry name" value="ADH_Fe/GldA"/>
</dbReference>
<dbReference type="EMBL" id="LITQ01000031">
    <property type="protein sequence ID" value="OAA90196.1"/>
    <property type="molecule type" value="Genomic_DNA"/>
</dbReference>
<dbReference type="Pfam" id="PF25137">
    <property type="entry name" value="ADH_Fe_C"/>
    <property type="match status" value="1"/>
</dbReference>
<evidence type="ECO:0000256" key="2">
    <source>
        <dbReference type="ARBA" id="ARBA00023002"/>
    </source>
</evidence>
<evidence type="ECO:0000313" key="8">
    <source>
        <dbReference type="Proteomes" id="UP000077384"/>
    </source>
</evidence>
<dbReference type="AlphaFoldDB" id="A0A162L8N5"/>
<dbReference type="EMBL" id="LROR01000082">
    <property type="protein sequence ID" value="OBR91026.1"/>
    <property type="molecule type" value="Genomic_DNA"/>
</dbReference>
<dbReference type="GO" id="GO:0004022">
    <property type="term" value="F:alcohol dehydrogenase (NAD+) activity"/>
    <property type="evidence" value="ECO:0007669"/>
    <property type="project" value="UniProtKB-EC"/>
</dbReference>
<gene>
    <name evidence="6" type="primary">adhB_1</name>
    <name evidence="7" type="synonym">adhB_2</name>
    <name evidence="7" type="ORF">CLCOS_36030</name>
    <name evidence="6" type="ORF">WX73_02161</name>
</gene>
<comment type="caution">
    <text evidence="6">The sequence shown here is derived from an EMBL/GenBank/DDBJ whole genome shotgun (WGS) entry which is preliminary data.</text>
</comment>
<evidence type="ECO:0000313" key="9">
    <source>
        <dbReference type="Proteomes" id="UP000093694"/>
    </source>
</evidence>
<evidence type="ECO:0000256" key="3">
    <source>
        <dbReference type="ARBA" id="ARBA00023027"/>
    </source>
</evidence>
<dbReference type="Proteomes" id="UP000093694">
    <property type="component" value="Unassembled WGS sequence"/>
</dbReference>
<dbReference type="RefSeq" id="WP_153042961.1">
    <property type="nucleotide sequence ID" value="NZ_LITQ01000031.1"/>
</dbReference>
<dbReference type="CDD" id="cd08180">
    <property type="entry name" value="PDD"/>
    <property type="match status" value="1"/>
</dbReference>
<proteinExistence type="inferred from homology"/>